<feature type="compositionally biased region" description="Basic and acidic residues" evidence="1">
    <location>
        <begin position="95"/>
        <end position="108"/>
    </location>
</feature>
<keyword evidence="2" id="KW-1133">Transmembrane helix</keyword>
<organism evidence="3 4">
    <name type="scientific">Starmerella bacillaris</name>
    <name type="common">Yeast</name>
    <name type="synonym">Candida zemplinina</name>
    <dbReference type="NCBI Taxonomy" id="1247836"/>
    <lineage>
        <taxon>Eukaryota</taxon>
        <taxon>Fungi</taxon>
        <taxon>Dikarya</taxon>
        <taxon>Ascomycota</taxon>
        <taxon>Saccharomycotina</taxon>
        <taxon>Dipodascomycetes</taxon>
        <taxon>Dipodascales</taxon>
        <taxon>Trichomonascaceae</taxon>
        <taxon>Starmerella</taxon>
    </lineage>
</organism>
<comment type="caution">
    <text evidence="3">The sequence shown here is derived from an EMBL/GenBank/DDBJ whole genome shotgun (WGS) entry which is preliminary data.</text>
</comment>
<feature type="region of interest" description="Disordered" evidence="1">
    <location>
        <begin position="95"/>
        <end position="121"/>
    </location>
</feature>
<keyword evidence="2" id="KW-0812">Transmembrane</keyword>
<feature type="region of interest" description="Disordered" evidence="1">
    <location>
        <begin position="1"/>
        <end position="83"/>
    </location>
</feature>
<sequence length="205" mass="22600">MSHELTGIDPDKTENNTTVVSLSPSQSFTIAGDEENLGQTANTSTPKKARHSTSKEYSDSRERSKAEKSIQHHSSRENSGFKDLKELNEFKELEDIDESGRSLDKSDAEESSVDSNEDTKKTTTSNILDEWFLKLFSDPAASTTVLFSSCTTTAAIAYLAHQRKAAKLNSLVTIGVITGVLALGAAEYFSVKAYFRKHGQNRKRN</sequence>
<proteinExistence type="predicted"/>
<evidence type="ECO:0000313" key="3">
    <source>
        <dbReference type="EMBL" id="GMM49070.1"/>
    </source>
</evidence>
<gene>
    <name evidence="3" type="ORF">DASB73_000280</name>
</gene>
<evidence type="ECO:0000256" key="2">
    <source>
        <dbReference type="SAM" id="Phobius"/>
    </source>
</evidence>
<accession>A0AAV5RCE3</accession>
<keyword evidence="2" id="KW-0472">Membrane</keyword>
<reference evidence="3 4" key="1">
    <citation type="journal article" date="2023" name="Elife">
        <title>Identification of key yeast species and microbe-microbe interactions impacting larval growth of Drosophila in the wild.</title>
        <authorList>
            <person name="Mure A."/>
            <person name="Sugiura Y."/>
            <person name="Maeda R."/>
            <person name="Honda K."/>
            <person name="Sakurai N."/>
            <person name="Takahashi Y."/>
            <person name="Watada M."/>
            <person name="Katoh T."/>
            <person name="Gotoh A."/>
            <person name="Gotoh Y."/>
            <person name="Taniguchi I."/>
            <person name="Nakamura K."/>
            <person name="Hayashi T."/>
            <person name="Katayama T."/>
            <person name="Uemura T."/>
            <person name="Hattori Y."/>
        </authorList>
    </citation>
    <scope>NUCLEOTIDE SEQUENCE [LARGE SCALE GENOMIC DNA]</scope>
    <source>
        <strain evidence="3 4">SB-73</strain>
    </source>
</reference>
<feature type="compositionally biased region" description="Polar residues" evidence="1">
    <location>
        <begin position="37"/>
        <end position="46"/>
    </location>
</feature>
<dbReference type="AlphaFoldDB" id="A0AAV5RCE3"/>
<protein>
    <submittedName>
        <fullName evidence="3">Uncharacterized protein</fullName>
    </submittedName>
</protein>
<feature type="compositionally biased region" description="Polar residues" evidence="1">
    <location>
        <begin position="15"/>
        <end position="29"/>
    </location>
</feature>
<feature type="transmembrane region" description="Helical" evidence="2">
    <location>
        <begin position="140"/>
        <end position="160"/>
    </location>
</feature>
<name>A0AAV5RCE3_STABA</name>
<dbReference type="EMBL" id="BTGC01000001">
    <property type="protein sequence ID" value="GMM49070.1"/>
    <property type="molecule type" value="Genomic_DNA"/>
</dbReference>
<evidence type="ECO:0000256" key="1">
    <source>
        <dbReference type="SAM" id="MobiDB-lite"/>
    </source>
</evidence>
<keyword evidence="4" id="KW-1185">Reference proteome</keyword>
<feature type="transmembrane region" description="Helical" evidence="2">
    <location>
        <begin position="172"/>
        <end position="195"/>
    </location>
</feature>
<feature type="compositionally biased region" description="Basic and acidic residues" evidence="1">
    <location>
        <begin position="53"/>
        <end position="83"/>
    </location>
</feature>
<evidence type="ECO:0000313" key="4">
    <source>
        <dbReference type="Proteomes" id="UP001362899"/>
    </source>
</evidence>
<dbReference type="Proteomes" id="UP001362899">
    <property type="component" value="Unassembled WGS sequence"/>
</dbReference>